<protein>
    <submittedName>
        <fullName evidence="2">Asp-tRNA(Asn)/Glu-tRNA(Gln) amidotransferase subunit GatA</fullName>
        <ecNumber evidence="2">6.3.5.7</ecNumber>
    </submittedName>
</protein>
<dbReference type="Gene3D" id="3.90.1300.10">
    <property type="entry name" value="Amidase signature (AS) domain"/>
    <property type="match status" value="1"/>
</dbReference>
<reference evidence="2 3" key="1">
    <citation type="submission" date="2019-05" db="EMBL/GenBank/DDBJ databases">
        <title>Psychrobacillus vulpis sp. nov., a new species isolated from feces of a red fox that inhabits in The Tablas de Daimiel Natural Park, Albacete, Spain.</title>
        <authorList>
            <person name="Rodriguez M."/>
            <person name="Reina J.C."/>
            <person name="Bejar V."/>
            <person name="Llamas I."/>
        </authorList>
    </citation>
    <scope>NUCLEOTIDE SEQUENCE [LARGE SCALE GENOMIC DNA]</scope>
    <source>
        <strain evidence="2 3">NEAU-3TGS17</strain>
    </source>
</reference>
<comment type="caution">
    <text evidence="2">The sequence shown here is derived from an EMBL/GenBank/DDBJ whole genome shotgun (WGS) entry which is preliminary data.</text>
</comment>
<dbReference type="PROSITE" id="PS00571">
    <property type="entry name" value="AMIDASES"/>
    <property type="match status" value="1"/>
</dbReference>
<dbReference type="EMBL" id="VDGH01000008">
    <property type="protein sequence ID" value="TQR11867.1"/>
    <property type="molecule type" value="Genomic_DNA"/>
</dbReference>
<dbReference type="AlphaFoldDB" id="A0A544T333"/>
<keyword evidence="3" id="KW-1185">Reference proteome</keyword>
<dbReference type="PANTHER" id="PTHR11895:SF176">
    <property type="entry name" value="AMIDASE AMID-RELATED"/>
    <property type="match status" value="1"/>
</dbReference>
<dbReference type="Proteomes" id="UP000317316">
    <property type="component" value="Unassembled WGS sequence"/>
</dbReference>
<dbReference type="Pfam" id="PF01425">
    <property type="entry name" value="Amidase"/>
    <property type="match status" value="1"/>
</dbReference>
<dbReference type="EC" id="6.3.5.7" evidence="2"/>
<keyword evidence="2" id="KW-0808">Transferase</keyword>
<dbReference type="InterPro" id="IPR000120">
    <property type="entry name" value="Amidase"/>
</dbReference>
<dbReference type="InterPro" id="IPR020556">
    <property type="entry name" value="Amidase_CS"/>
</dbReference>
<keyword evidence="2" id="KW-0436">Ligase</keyword>
<evidence type="ECO:0000313" key="3">
    <source>
        <dbReference type="Proteomes" id="UP000317316"/>
    </source>
</evidence>
<dbReference type="InterPro" id="IPR023631">
    <property type="entry name" value="Amidase_dom"/>
</dbReference>
<organism evidence="2 3">
    <name type="scientific">Psychrobacillus lasiicapitis</name>
    <dbReference type="NCBI Taxonomy" id="1636719"/>
    <lineage>
        <taxon>Bacteria</taxon>
        <taxon>Bacillati</taxon>
        <taxon>Bacillota</taxon>
        <taxon>Bacilli</taxon>
        <taxon>Bacillales</taxon>
        <taxon>Bacillaceae</taxon>
        <taxon>Psychrobacillus</taxon>
    </lineage>
</organism>
<dbReference type="PANTHER" id="PTHR11895">
    <property type="entry name" value="TRANSAMIDASE"/>
    <property type="match status" value="1"/>
</dbReference>
<sequence length="474" mass="52834">MKTKEDLVTYDIKKISEMIKEKKISPVEIALKFLKRIENIDPIINSYITVDREDVIEQAHKVQREIEAGNYKGPLHGIPIGLKDLIYTVNAKTTMGSEIYQDFVPEYNATVVEKLKEAGAILIGKLNTHQFAYGPTGDRSYFGPVRNPHNPEKMTGGSSSGSAAAVSACLCYAALGTDTGGSVRVPASFCGVVGMKPTYGRISKQGVYPLSWTLDHVGPLTRTVTDNAIVMNALAGFDKNDPYSIDRESEDFLRDIGKGIAGMKIGLPSKFYFDDMNDEVRTIMNKTIQVLRNMGAVVKSVDLPHIEKFSDAHKVILRSEAFAVHEQNLKDYPDQWDDEVKERLYTAMETKGYEYAQALQTRQLAKEEFNRALENVDVIFTPTLPILPPKIGERHVDIEKYIGQHIRWSIIKLTAPTNLNGFPSLSVPCGFSSDGMPVGFQLIGREFDEVTLYRVGHALESELSINTAKYDILN</sequence>
<dbReference type="OrthoDB" id="9811471at2"/>
<name>A0A544T333_9BACI</name>
<dbReference type="SUPFAM" id="SSF75304">
    <property type="entry name" value="Amidase signature (AS) enzymes"/>
    <property type="match status" value="1"/>
</dbReference>
<gene>
    <name evidence="2" type="primary">gatA</name>
    <name evidence="2" type="ORF">FG382_14745</name>
</gene>
<accession>A0A544T333</accession>
<dbReference type="GO" id="GO:0050567">
    <property type="term" value="F:glutaminyl-tRNA synthase (glutamine-hydrolyzing) activity"/>
    <property type="evidence" value="ECO:0007669"/>
    <property type="project" value="UniProtKB-EC"/>
</dbReference>
<evidence type="ECO:0000259" key="1">
    <source>
        <dbReference type="Pfam" id="PF01425"/>
    </source>
</evidence>
<feature type="domain" description="Amidase" evidence="1">
    <location>
        <begin position="29"/>
        <end position="452"/>
    </location>
</feature>
<evidence type="ECO:0000313" key="2">
    <source>
        <dbReference type="EMBL" id="TQR11867.1"/>
    </source>
</evidence>
<dbReference type="RefSeq" id="WP_142539651.1">
    <property type="nucleotide sequence ID" value="NZ_BMIE01000001.1"/>
</dbReference>
<dbReference type="GO" id="GO:0016740">
    <property type="term" value="F:transferase activity"/>
    <property type="evidence" value="ECO:0007669"/>
    <property type="project" value="UniProtKB-KW"/>
</dbReference>
<dbReference type="InterPro" id="IPR036928">
    <property type="entry name" value="AS_sf"/>
</dbReference>
<proteinExistence type="predicted"/>